<sequence>MLNSSLPDPELLKVVLEPLLDDFEYWFGRGRTLLETENITFLTAQERTELLERVQLAQKEVQATQTLFQATGGQVGIDMEILVPWHNLVTQCWQVAIKLRQSNQES</sequence>
<dbReference type="EMBL" id="JAQOSQ010000008">
    <property type="protein sequence ID" value="MDJ1183473.1"/>
    <property type="molecule type" value="Genomic_DNA"/>
</dbReference>
<dbReference type="Pfam" id="PF10792">
    <property type="entry name" value="DUF2605"/>
    <property type="match status" value="1"/>
</dbReference>
<dbReference type="RefSeq" id="WP_283758127.1">
    <property type="nucleotide sequence ID" value="NZ_JAQOSQ010000008.1"/>
</dbReference>
<dbReference type="Proteomes" id="UP001232992">
    <property type="component" value="Unassembled WGS sequence"/>
</dbReference>
<reference evidence="1 2" key="1">
    <citation type="submission" date="2023-01" db="EMBL/GenBank/DDBJ databases">
        <title>Novel diversity within Roseofilum (Cyanobacteria; Desertifilaceae) from marine benthic mats with descriptions of four novel species.</title>
        <authorList>
            <person name="Wang Y."/>
            <person name="Berthold D.E."/>
            <person name="Hu J."/>
            <person name="Lefler F.W."/>
            <person name="Laughinghouse H.D. IV."/>
        </authorList>
    </citation>
    <scope>NUCLEOTIDE SEQUENCE [LARGE SCALE GENOMIC DNA]</scope>
    <source>
        <strain evidence="1 2">BLCC-M143</strain>
    </source>
</reference>
<comment type="caution">
    <text evidence="1">The sequence shown here is derived from an EMBL/GenBank/DDBJ whole genome shotgun (WGS) entry which is preliminary data.</text>
</comment>
<keyword evidence="2" id="KW-1185">Reference proteome</keyword>
<proteinExistence type="predicted"/>
<organism evidence="1 2">
    <name type="scientific">Roseofilum casamattae BLCC-M143</name>
    <dbReference type="NCBI Taxonomy" id="3022442"/>
    <lineage>
        <taxon>Bacteria</taxon>
        <taxon>Bacillati</taxon>
        <taxon>Cyanobacteriota</taxon>
        <taxon>Cyanophyceae</taxon>
        <taxon>Desertifilales</taxon>
        <taxon>Desertifilaceae</taxon>
        <taxon>Roseofilum</taxon>
        <taxon>Roseofilum casamattae</taxon>
    </lineage>
</organism>
<dbReference type="InterPro" id="IPR019728">
    <property type="entry name" value="DUF2605"/>
</dbReference>
<accession>A0ABT7BYW8</accession>
<name>A0ABT7BYW8_9CYAN</name>
<evidence type="ECO:0000313" key="2">
    <source>
        <dbReference type="Proteomes" id="UP001232992"/>
    </source>
</evidence>
<evidence type="ECO:0000313" key="1">
    <source>
        <dbReference type="EMBL" id="MDJ1183473.1"/>
    </source>
</evidence>
<gene>
    <name evidence="1" type="ORF">PMH09_09700</name>
</gene>
<protein>
    <submittedName>
        <fullName evidence="1">DUF2605 domain-containing protein</fullName>
    </submittedName>
</protein>